<gene>
    <name evidence="1" type="ORF">GGR88_001554</name>
</gene>
<proteinExistence type="predicted"/>
<organism evidence="1 2">
    <name type="scientific">Sphingomonas jejuensis</name>
    <dbReference type="NCBI Taxonomy" id="904715"/>
    <lineage>
        <taxon>Bacteria</taxon>
        <taxon>Pseudomonadati</taxon>
        <taxon>Pseudomonadota</taxon>
        <taxon>Alphaproteobacteria</taxon>
        <taxon>Sphingomonadales</taxon>
        <taxon>Sphingomonadaceae</taxon>
        <taxon>Sphingomonas</taxon>
    </lineage>
</organism>
<evidence type="ECO:0008006" key="3">
    <source>
        <dbReference type="Google" id="ProtNLM"/>
    </source>
</evidence>
<reference evidence="1 2" key="1">
    <citation type="submission" date="2020-03" db="EMBL/GenBank/DDBJ databases">
        <title>Genomic Encyclopedia of Type Strains, Phase IV (KMG-IV): sequencing the most valuable type-strain genomes for metagenomic binning, comparative biology and taxonomic classification.</title>
        <authorList>
            <person name="Goeker M."/>
        </authorList>
    </citation>
    <scope>NUCLEOTIDE SEQUENCE [LARGE SCALE GENOMIC DNA]</scope>
    <source>
        <strain evidence="1 2">DSM 27651</strain>
    </source>
</reference>
<protein>
    <recommendedName>
        <fullName evidence="3">Phasin protein</fullName>
    </recommendedName>
</protein>
<dbReference type="Proteomes" id="UP000734218">
    <property type="component" value="Unassembled WGS sequence"/>
</dbReference>
<evidence type="ECO:0000313" key="1">
    <source>
        <dbReference type="EMBL" id="NJC34080.1"/>
    </source>
</evidence>
<sequence length="109" mass="12130">MVLAQVAPAPVIEPTALDGHLDGSWRALNQAGSHICNDAGLRQAHAPLWARFQAVMDRAEDVLGRRPETEIYTNSYVRRANRRVFDRAINDAKRHLQAAERLMGEGEGN</sequence>
<keyword evidence="2" id="KW-1185">Reference proteome</keyword>
<evidence type="ECO:0000313" key="2">
    <source>
        <dbReference type="Proteomes" id="UP000734218"/>
    </source>
</evidence>
<comment type="caution">
    <text evidence="1">The sequence shown here is derived from an EMBL/GenBank/DDBJ whole genome shotgun (WGS) entry which is preliminary data.</text>
</comment>
<dbReference type="EMBL" id="JAATJE010000001">
    <property type="protein sequence ID" value="NJC34080.1"/>
    <property type="molecule type" value="Genomic_DNA"/>
</dbReference>
<name>A0ABX0XLH8_9SPHN</name>
<accession>A0ABX0XLH8</accession>